<sequence>MQGETFILPVPIWVQIFQHIFNHSSWLHMPAERLAVLCQLPLVCRIFRLATDNIIFSELRCSNTYKNTTLDSPNSLYSQRLEFWRTPSIGQFVWRCAITNTTNLALFDILPCLPQLRELELIGINPLSQEHLMFICGLEALVWLYVFQCWPEALELRLPTQLVRCKISYFKFHTGVFADSEPLLYPLLLPAYQTELDATGFGIDKIFSPGARNMPVFPHLKKLHIDWMYRGGDPERLLKFPAVEDLVLDGPMRLEPEFVERLFPKLKRYRGPV</sequence>
<proteinExistence type="predicted"/>
<reference evidence="1" key="1">
    <citation type="submission" date="2014-09" db="EMBL/GenBank/DDBJ databases">
        <title>Genome sequence of the luminous mushroom Mycena chlorophos for searching fungal bioluminescence genes.</title>
        <authorList>
            <person name="Tanaka Y."/>
            <person name="Kasuga D."/>
            <person name="Oba Y."/>
            <person name="Hase S."/>
            <person name="Sato K."/>
            <person name="Oba Y."/>
            <person name="Sakakibara Y."/>
        </authorList>
    </citation>
    <scope>NUCLEOTIDE SEQUENCE</scope>
</reference>
<gene>
    <name evidence="1" type="ORF">MCHLO_13925</name>
</gene>
<keyword evidence="2" id="KW-1185">Reference proteome</keyword>
<protein>
    <recommendedName>
        <fullName evidence="3">F-box domain-containing protein</fullName>
    </recommendedName>
</protein>
<evidence type="ECO:0000313" key="2">
    <source>
        <dbReference type="Proteomes" id="UP000815677"/>
    </source>
</evidence>
<evidence type="ECO:0000313" key="1">
    <source>
        <dbReference type="EMBL" id="GAT57380.1"/>
    </source>
</evidence>
<name>A0ABQ0M206_MYCCL</name>
<evidence type="ECO:0008006" key="3">
    <source>
        <dbReference type="Google" id="ProtNLM"/>
    </source>
</evidence>
<dbReference type="EMBL" id="DF849449">
    <property type="protein sequence ID" value="GAT57380.1"/>
    <property type="molecule type" value="Genomic_DNA"/>
</dbReference>
<accession>A0ABQ0M206</accession>
<dbReference type="SUPFAM" id="SSF52047">
    <property type="entry name" value="RNI-like"/>
    <property type="match status" value="1"/>
</dbReference>
<dbReference type="Proteomes" id="UP000815677">
    <property type="component" value="Unassembled WGS sequence"/>
</dbReference>
<organism evidence="1 2">
    <name type="scientific">Mycena chlorophos</name>
    <name type="common">Agaric fungus</name>
    <name type="synonym">Agaricus chlorophos</name>
    <dbReference type="NCBI Taxonomy" id="658473"/>
    <lineage>
        <taxon>Eukaryota</taxon>
        <taxon>Fungi</taxon>
        <taxon>Dikarya</taxon>
        <taxon>Basidiomycota</taxon>
        <taxon>Agaricomycotina</taxon>
        <taxon>Agaricomycetes</taxon>
        <taxon>Agaricomycetidae</taxon>
        <taxon>Agaricales</taxon>
        <taxon>Marasmiineae</taxon>
        <taxon>Mycenaceae</taxon>
        <taxon>Mycena</taxon>
    </lineage>
</organism>